<sequence length="74" mass="8869">MPYKAKKVNGWKAVNKRTGRAMSKKAKSKKAAQRHAQALNINITLKERHPKLYKKVKRKYPVKRRKTRKTRRRK</sequence>
<proteinExistence type="predicted"/>
<organism evidence="1">
    <name type="scientific">marine sediment metagenome</name>
    <dbReference type="NCBI Taxonomy" id="412755"/>
    <lineage>
        <taxon>unclassified sequences</taxon>
        <taxon>metagenomes</taxon>
        <taxon>ecological metagenomes</taxon>
    </lineage>
</organism>
<gene>
    <name evidence="1" type="ORF">S06H3_38079</name>
</gene>
<reference evidence="1" key="1">
    <citation type="journal article" date="2014" name="Front. Microbiol.">
        <title>High frequency of phylogenetically diverse reductive dehalogenase-homologous genes in deep subseafloor sedimentary metagenomes.</title>
        <authorList>
            <person name="Kawai M."/>
            <person name="Futagami T."/>
            <person name="Toyoda A."/>
            <person name="Takaki Y."/>
            <person name="Nishi S."/>
            <person name="Hori S."/>
            <person name="Arai W."/>
            <person name="Tsubouchi T."/>
            <person name="Morono Y."/>
            <person name="Uchiyama I."/>
            <person name="Ito T."/>
            <person name="Fujiyama A."/>
            <person name="Inagaki F."/>
            <person name="Takami H."/>
        </authorList>
    </citation>
    <scope>NUCLEOTIDE SEQUENCE</scope>
    <source>
        <strain evidence="1">Expedition CK06-06</strain>
    </source>
</reference>
<name>X1MB83_9ZZZZ</name>
<evidence type="ECO:0000313" key="1">
    <source>
        <dbReference type="EMBL" id="GAI28518.1"/>
    </source>
</evidence>
<dbReference type="AlphaFoldDB" id="X1MB83"/>
<dbReference type="EMBL" id="BARV01023183">
    <property type="protein sequence ID" value="GAI28518.1"/>
    <property type="molecule type" value="Genomic_DNA"/>
</dbReference>
<accession>X1MB83</accession>
<protein>
    <submittedName>
        <fullName evidence="1">Uncharacterized protein</fullName>
    </submittedName>
</protein>
<comment type="caution">
    <text evidence="1">The sequence shown here is derived from an EMBL/GenBank/DDBJ whole genome shotgun (WGS) entry which is preliminary data.</text>
</comment>